<evidence type="ECO:0000256" key="2">
    <source>
        <dbReference type="ARBA" id="ARBA00012888"/>
    </source>
</evidence>
<dbReference type="AlphaFoldDB" id="A0A9D1SQ91"/>
<comment type="subunit">
    <text evidence="1">Homodimer.</text>
</comment>
<evidence type="ECO:0000256" key="5">
    <source>
        <dbReference type="ARBA" id="ARBA00023251"/>
    </source>
</evidence>
<evidence type="ECO:0000256" key="8">
    <source>
        <dbReference type="ARBA" id="ARBA00048923"/>
    </source>
</evidence>
<evidence type="ECO:0000313" key="10">
    <source>
        <dbReference type="EMBL" id="HIU90806.1"/>
    </source>
</evidence>
<dbReference type="NCBIfam" id="NF043067">
    <property type="entry name" value="AAC_6p_group_E"/>
    <property type="match status" value="1"/>
</dbReference>
<reference evidence="10" key="1">
    <citation type="submission" date="2020-10" db="EMBL/GenBank/DDBJ databases">
        <authorList>
            <person name="Gilroy R."/>
        </authorList>
    </citation>
    <scope>NUCLEOTIDE SEQUENCE</scope>
    <source>
        <strain evidence="10">ChiHjej12B11-7776</strain>
    </source>
</reference>
<feature type="domain" description="N-acetyltransferase" evidence="9">
    <location>
        <begin position="4"/>
        <end position="149"/>
    </location>
</feature>
<dbReference type="EMBL" id="DVOC01000039">
    <property type="protein sequence ID" value="HIU90806.1"/>
    <property type="molecule type" value="Genomic_DNA"/>
</dbReference>
<comment type="catalytic activity">
    <reaction evidence="8">
        <text>kanamycin B + acetyl-CoA = N(6')-acetylkanamycin B + CoA + H(+)</text>
        <dbReference type="Rhea" id="RHEA:16449"/>
        <dbReference type="ChEBI" id="CHEBI:15378"/>
        <dbReference type="ChEBI" id="CHEBI:57287"/>
        <dbReference type="ChEBI" id="CHEBI:57288"/>
        <dbReference type="ChEBI" id="CHEBI:58390"/>
        <dbReference type="ChEBI" id="CHEBI:58549"/>
        <dbReference type="EC" id="2.3.1.82"/>
    </reaction>
</comment>
<evidence type="ECO:0000259" key="9">
    <source>
        <dbReference type="PROSITE" id="PS51186"/>
    </source>
</evidence>
<dbReference type="GO" id="GO:0047663">
    <property type="term" value="F:aminoglycoside 6'-N-acetyltransferase activity"/>
    <property type="evidence" value="ECO:0007669"/>
    <property type="project" value="UniProtKB-EC"/>
</dbReference>
<evidence type="ECO:0000256" key="3">
    <source>
        <dbReference type="ARBA" id="ARBA00017677"/>
    </source>
</evidence>
<dbReference type="Pfam" id="PF00583">
    <property type="entry name" value="Acetyltransf_1"/>
    <property type="match status" value="1"/>
</dbReference>
<dbReference type="Gene3D" id="3.40.630.30">
    <property type="match status" value="1"/>
</dbReference>
<protein>
    <recommendedName>
        <fullName evidence="3">Aminoglycoside N(6')-acetyltransferase type 1</fullName>
        <ecNumber evidence="2">2.3.1.82</ecNumber>
    </recommendedName>
    <alternativeName>
        <fullName evidence="7">Aminoglycoside resistance protein</fullName>
    </alternativeName>
</protein>
<organism evidence="10 11">
    <name type="scientific">Candidatus Fimimonas merdipullorum</name>
    <dbReference type="NCBI Taxonomy" id="2840822"/>
    <lineage>
        <taxon>Bacteria</taxon>
        <taxon>Pseudomonadati</taxon>
        <taxon>Myxococcota</taxon>
        <taxon>Myxococcia</taxon>
        <taxon>Myxococcales</taxon>
        <taxon>Cystobacterineae</taxon>
        <taxon>Myxococcaceae</taxon>
        <taxon>Myxococcaceae incertae sedis</taxon>
        <taxon>Candidatus Fimimonas</taxon>
    </lineage>
</organism>
<evidence type="ECO:0000313" key="11">
    <source>
        <dbReference type="Proteomes" id="UP000886852"/>
    </source>
</evidence>
<keyword evidence="4" id="KW-0808">Transferase</keyword>
<proteinExistence type="predicted"/>
<reference evidence="10" key="2">
    <citation type="journal article" date="2021" name="PeerJ">
        <title>Extensive microbial diversity within the chicken gut microbiome revealed by metagenomics and culture.</title>
        <authorList>
            <person name="Gilroy R."/>
            <person name="Ravi A."/>
            <person name="Getino M."/>
            <person name="Pursley I."/>
            <person name="Horton D.L."/>
            <person name="Alikhan N.F."/>
            <person name="Baker D."/>
            <person name="Gharbi K."/>
            <person name="Hall N."/>
            <person name="Watson M."/>
            <person name="Adriaenssens E.M."/>
            <person name="Foster-Nyarko E."/>
            <person name="Jarju S."/>
            <person name="Secka A."/>
            <person name="Antonio M."/>
            <person name="Oren A."/>
            <person name="Chaudhuri R.R."/>
            <person name="La Ragione R."/>
            <person name="Hildebrand F."/>
            <person name="Pallen M.J."/>
        </authorList>
    </citation>
    <scope>NUCLEOTIDE SEQUENCE</scope>
    <source>
        <strain evidence="10">ChiHjej12B11-7776</strain>
    </source>
</reference>
<dbReference type="SUPFAM" id="SSF55729">
    <property type="entry name" value="Acyl-CoA N-acyltransferases (Nat)"/>
    <property type="match status" value="1"/>
</dbReference>
<sequence length="149" mass="17088">MEKKNIKIADISDVNIVAKLANELWTNHSLDDLIKEFSELLSYNKAYIVLQYVDALPIGFAQCQIRNEYVEGTETTPVGYLEGIYIKPNFRKCGYAKQLLKECEKWAKLKGCKEFASDCQLDNVESFKFHLSSGFSEANRIICFTKKLN</sequence>
<keyword evidence="6" id="KW-0012">Acyltransferase</keyword>
<evidence type="ECO:0000256" key="1">
    <source>
        <dbReference type="ARBA" id="ARBA00011738"/>
    </source>
</evidence>
<evidence type="ECO:0000256" key="7">
    <source>
        <dbReference type="ARBA" id="ARBA00029660"/>
    </source>
</evidence>
<gene>
    <name evidence="10" type="ORF">IAC72_02145</name>
</gene>
<dbReference type="CDD" id="cd04301">
    <property type="entry name" value="NAT_SF"/>
    <property type="match status" value="1"/>
</dbReference>
<keyword evidence="5" id="KW-0046">Antibiotic resistance</keyword>
<dbReference type="Proteomes" id="UP000886852">
    <property type="component" value="Unassembled WGS sequence"/>
</dbReference>
<comment type="caution">
    <text evidence="10">The sequence shown here is derived from an EMBL/GenBank/DDBJ whole genome shotgun (WGS) entry which is preliminary data.</text>
</comment>
<evidence type="ECO:0000256" key="4">
    <source>
        <dbReference type="ARBA" id="ARBA00022679"/>
    </source>
</evidence>
<dbReference type="InterPro" id="IPR000182">
    <property type="entry name" value="GNAT_dom"/>
</dbReference>
<dbReference type="PIRSF" id="PIRSF000452">
    <property type="entry name" value="6-N-acetyltransf"/>
    <property type="match status" value="1"/>
</dbReference>
<dbReference type="PROSITE" id="PS51186">
    <property type="entry name" value="GNAT"/>
    <property type="match status" value="1"/>
</dbReference>
<dbReference type="EC" id="2.3.1.82" evidence="2"/>
<dbReference type="InterPro" id="IPR016181">
    <property type="entry name" value="Acyl_CoA_acyltransferase"/>
</dbReference>
<dbReference type="GO" id="GO:0046677">
    <property type="term" value="P:response to antibiotic"/>
    <property type="evidence" value="ECO:0007669"/>
    <property type="project" value="UniProtKB-KW"/>
</dbReference>
<name>A0A9D1SQ91_9BACT</name>
<dbReference type="InterPro" id="IPR024170">
    <property type="entry name" value="Aminoglycoside_N6-AcTrfrase"/>
</dbReference>
<accession>A0A9D1SQ91</accession>
<evidence type="ECO:0000256" key="6">
    <source>
        <dbReference type="ARBA" id="ARBA00023315"/>
    </source>
</evidence>